<sequence length="68" mass="7438">MANKYELPQSVPAIDNAARRQAVGNPGGIALAQQVEVCERIKGCCCSCEEFEGSSLPLLRSRICQKWI</sequence>
<keyword evidence="2" id="KW-1185">Reference proteome</keyword>
<accession>K9U8E6</accession>
<name>K9U8E6_CHRTP</name>
<proteinExistence type="predicted"/>
<reference evidence="1 2" key="1">
    <citation type="submission" date="2012-06" db="EMBL/GenBank/DDBJ databases">
        <title>Finished plasmid 1 of genome of Chroococcidiopsis thermalis PCC 7203.</title>
        <authorList>
            <consortium name="US DOE Joint Genome Institute"/>
            <person name="Gugger M."/>
            <person name="Coursin T."/>
            <person name="Rippka R."/>
            <person name="Tandeau De Marsac N."/>
            <person name="Huntemann M."/>
            <person name="Wei C.-L."/>
            <person name="Han J."/>
            <person name="Detter J.C."/>
            <person name="Han C."/>
            <person name="Tapia R."/>
            <person name="Davenport K."/>
            <person name="Daligault H."/>
            <person name="Erkkila T."/>
            <person name="Gu W."/>
            <person name="Munk A.C.C."/>
            <person name="Teshima H."/>
            <person name="Xu Y."/>
            <person name="Chain P."/>
            <person name="Chen A."/>
            <person name="Krypides N."/>
            <person name="Mavromatis K."/>
            <person name="Markowitz V."/>
            <person name="Szeto E."/>
            <person name="Ivanova N."/>
            <person name="Mikhailova N."/>
            <person name="Ovchinnikova G."/>
            <person name="Pagani I."/>
            <person name="Pati A."/>
            <person name="Goodwin L."/>
            <person name="Peters L."/>
            <person name="Pitluck S."/>
            <person name="Woyke T."/>
            <person name="Kerfeld C."/>
        </authorList>
    </citation>
    <scope>NUCLEOTIDE SEQUENCE [LARGE SCALE GENOMIC DNA]</scope>
    <source>
        <strain evidence="1 2">PCC 7203</strain>
        <plasmid evidence="1 2">pCHRO.01</plasmid>
    </source>
</reference>
<dbReference type="Proteomes" id="UP000010384">
    <property type="component" value="Plasmid pCHRO.01"/>
</dbReference>
<dbReference type="KEGG" id="cthe:Chro_5775"/>
<organism evidence="1 2">
    <name type="scientific">Chroococcidiopsis thermalis (strain PCC 7203)</name>
    <dbReference type="NCBI Taxonomy" id="251229"/>
    <lineage>
        <taxon>Bacteria</taxon>
        <taxon>Bacillati</taxon>
        <taxon>Cyanobacteriota</taxon>
        <taxon>Cyanophyceae</taxon>
        <taxon>Chroococcidiopsidales</taxon>
        <taxon>Chroococcidiopsidaceae</taxon>
        <taxon>Chroococcidiopsis</taxon>
    </lineage>
</organism>
<evidence type="ECO:0000313" key="1">
    <source>
        <dbReference type="EMBL" id="AFY91115.1"/>
    </source>
</evidence>
<keyword evidence="1" id="KW-0614">Plasmid</keyword>
<dbReference type="HOGENOM" id="CLU_2786358_0_0_3"/>
<dbReference type="GO" id="GO:0016740">
    <property type="term" value="F:transferase activity"/>
    <property type="evidence" value="ECO:0007669"/>
    <property type="project" value="UniProtKB-KW"/>
</dbReference>
<dbReference type="AlphaFoldDB" id="K9U8E6"/>
<dbReference type="RefSeq" id="WP_015163052.1">
    <property type="nucleotide sequence ID" value="NC_019699.1"/>
</dbReference>
<gene>
    <name evidence="1" type="ORF">Chro_5775</name>
</gene>
<keyword evidence="1" id="KW-0808">Transferase</keyword>
<dbReference type="EMBL" id="CP003598">
    <property type="protein sequence ID" value="AFY91115.1"/>
    <property type="molecule type" value="Genomic_DNA"/>
</dbReference>
<geneLocation type="plasmid" evidence="1 2">
    <name>pCHRO.01</name>
</geneLocation>
<protein>
    <submittedName>
        <fullName evidence="1">Glycosyl transferase family protein</fullName>
    </submittedName>
</protein>
<dbReference type="InParanoid" id="K9U8E6"/>
<evidence type="ECO:0000313" key="2">
    <source>
        <dbReference type="Proteomes" id="UP000010384"/>
    </source>
</evidence>